<dbReference type="Proteomes" id="UP000318741">
    <property type="component" value="Chromosome"/>
</dbReference>
<dbReference type="InterPro" id="IPR029063">
    <property type="entry name" value="SAM-dependent_MTases_sf"/>
</dbReference>
<dbReference type="CDD" id="cd02440">
    <property type="entry name" value="AdoMet_MTases"/>
    <property type="match status" value="1"/>
</dbReference>
<protein>
    <submittedName>
        <fullName evidence="2">Biotin biosynthesis protein BioC</fullName>
    </submittedName>
</protein>
<dbReference type="GO" id="GO:0008757">
    <property type="term" value="F:S-adenosylmethionine-dependent methyltransferase activity"/>
    <property type="evidence" value="ECO:0007669"/>
    <property type="project" value="InterPro"/>
</dbReference>
<dbReference type="InterPro" id="IPR013216">
    <property type="entry name" value="Methyltransf_11"/>
</dbReference>
<dbReference type="Gene3D" id="3.40.50.150">
    <property type="entry name" value="Vaccinia Virus protein VP39"/>
    <property type="match status" value="1"/>
</dbReference>
<evidence type="ECO:0000313" key="2">
    <source>
        <dbReference type="EMBL" id="QDT17739.1"/>
    </source>
</evidence>
<accession>A0A517PED9</accession>
<dbReference type="EMBL" id="CP036265">
    <property type="protein sequence ID" value="QDT17739.1"/>
    <property type="molecule type" value="Genomic_DNA"/>
</dbReference>
<keyword evidence="3" id="KW-1185">Reference proteome</keyword>
<reference evidence="2 3" key="1">
    <citation type="submission" date="2019-02" db="EMBL/GenBank/DDBJ databases">
        <title>Deep-cultivation of Planctomycetes and their phenomic and genomic characterization uncovers novel biology.</title>
        <authorList>
            <person name="Wiegand S."/>
            <person name="Jogler M."/>
            <person name="Boedeker C."/>
            <person name="Pinto D."/>
            <person name="Vollmers J."/>
            <person name="Rivas-Marin E."/>
            <person name="Kohn T."/>
            <person name="Peeters S.H."/>
            <person name="Heuer A."/>
            <person name="Rast P."/>
            <person name="Oberbeckmann S."/>
            <person name="Bunk B."/>
            <person name="Jeske O."/>
            <person name="Meyerdierks A."/>
            <person name="Storesund J.E."/>
            <person name="Kallscheuer N."/>
            <person name="Luecker S."/>
            <person name="Lage O.M."/>
            <person name="Pohl T."/>
            <person name="Merkel B.J."/>
            <person name="Hornburger P."/>
            <person name="Mueller R.-W."/>
            <person name="Bruemmer F."/>
            <person name="Labrenz M."/>
            <person name="Spormann A.M."/>
            <person name="Op den Camp H."/>
            <person name="Overmann J."/>
            <person name="Amann R."/>
            <person name="Jetten M.S.M."/>
            <person name="Mascher T."/>
            <person name="Medema M.H."/>
            <person name="Devos D.P."/>
            <person name="Kaster A.-K."/>
            <person name="Ovreas L."/>
            <person name="Rohde M."/>
            <person name="Galperin M.Y."/>
            <person name="Jogler C."/>
        </authorList>
    </citation>
    <scope>NUCLEOTIDE SEQUENCE [LARGE SCALE GENOMIC DNA]</scope>
    <source>
        <strain evidence="2 3">CA12</strain>
    </source>
</reference>
<dbReference type="SUPFAM" id="SSF53335">
    <property type="entry name" value="S-adenosyl-L-methionine-dependent methyltransferases"/>
    <property type="match status" value="1"/>
</dbReference>
<evidence type="ECO:0000313" key="3">
    <source>
        <dbReference type="Proteomes" id="UP000318741"/>
    </source>
</evidence>
<proteinExistence type="predicted"/>
<organism evidence="2 3">
    <name type="scientific">Alienimonas californiensis</name>
    <dbReference type="NCBI Taxonomy" id="2527989"/>
    <lineage>
        <taxon>Bacteria</taxon>
        <taxon>Pseudomonadati</taxon>
        <taxon>Planctomycetota</taxon>
        <taxon>Planctomycetia</taxon>
        <taxon>Planctomycetales</taxon>
        <taxon>Planctomycetaceae</taxon>
        <taxon>Alienimonas</taxon>
    </lineage>
</organism>
<dbReference type="KEGG" id="acaf:CA12_38710"/>
<dbReference type="RefSeq" id="WP_242688034.1">
    <property type="nucleotide sequence ID" value="NZ_CP036265.1"/>
</dbReference>
<dbReference type="AlphaFoldDB" id="A0A517PED9"/>
<sequence>MHLPRNAAAWDRLAREGSGFARVATDEQIADPRGTLDSRGWLPAELEGKRALCLGAGGGWQSVLYAALGCRTTVVDLSEAMLDLDRREAARRGFASLITPVRADMSALPADLPGAPFDVVHQPVSACYVPDLSAVYAGVARLLKPGGLYIVQHKQPASLQCFGPLPDGGYRLGAEYHRGEGPTGGTGNRRLPDPDPHTAAAGLREAGCAEYLHTWRQLIGDLCAAGFVIEDLTEPHHADPNAPAGSAGHRARFLPPYVRIKARRVEQSAAASPAAILMP</sequence>
<feature type="domain" description="Methyltransferase type 11" evidence="1">
    <location>
        <begin position="52"/>
        <end position="150"/>
    </location>
</feature>
<name>A0A517PED9_9PLAN</name>
<dbReference type="Pfam" id="PF08241">
    <property type="entry name" value="Methyltransf_11"/>
    <property type="match status" value="1"/>
</dbReference>
<evidence type="ECO:0000259" key="1">
    <source>
        <dbReference type="Pfam" id="PF08241"/>
    </source>
</evidence>
<dbReference type="PANTHER" id="PTHR43591">
    <property type="entry name" value="METHYLTRANSFERASE"/>
    <property type="match status" value="1"/>
</dbReference>
<gene>
    <name evidence="2" type="ORF">CA12_38710</name>
</gene>